<accession>A0A6J5T8J7</accession>
<dbReference type="EMBL" id="LR797823">
    <property type="protein sequence ID" value="CAB4241228.1"/>
    <property type="molecule type" value="Genomic_DNA"/>
</dbReference>
<gene>
    <name evidence="1" type="ORF">UFOVP67_8</name>
</gene>
<proteinExistence type="predicted"/>
<evidence type="ECO:0000313" key="1">
    <source>
        <dbReference type="EMBL" id="CAB4241228.1"/>
    </source>
</evidence>
<sequence length="48" mass="5402">MIFINFITGCCVGFEFLTGEEVAEVFEDDNVKTGLIVDLFILRLIIGF</sequence>
<organism evidence="1">
    <name type="scientific">uncultured Caudovirales phage</name>
    <dbReference type="NCBI Taxonomy" id="2100421"/>
    <lineage>
        <taxon>Viruses</taxon>
        <taxon>Duplodnaviria</taxon>
        <taxon>Heunggongvirae</taxon>
        <taxon>Uroviricota</taxon>
        <taxon>Caudoviricetes</taxon>
        <taxon>Peduoviridae</taxon>
        <taxon>Maltschvirus</taxon>
        <taxon>Maltschvirus maltsch</taxon>
    </lineage>
</organism>
<name>A0A6J5T8J7_9CAUD</name>
<protein>
    <submittedName>
        <fullName evidence="1">Uncharacterized protein</fullName>
    </submittedName>
</protein>
<reference evidence="1" key="1">
    <citation type="submission" date="2020-05" db="EMBL/GenBank/DDBJ databases">
        <authorList>
            <person name="Chiriac C."/>
            <person name="Salcher M."/>
            <person name="Ghai R."/>
            <person name="Kavagutti S V."/>
        </authorList>
    </citation>
    <scope>NUCLEOTIDE SEQUENCE</scope>
</reference>